<organism evidence="6 7">
    <name type="scientific">Mumia zhuanghuii</name>
    <dbReference type="NCBI Taxonomy" id="2585211"/>
    <lineage>
        <taxon>Bacteria</taxon>
        <taxon>Bacillati</taxon>
        <taxon>Actinomycetota</taxon>
        <taxon>Actinomycetes</taxon>
        <taxon>Propionibacteriales</taxon>
        <taxon>Nocardioidaceae</taxon>
        <taxon>Mumia</taxon>
    </lineage>
</organism>
<dbReference type="AlphaFoldDB" id="A0A5Q6RP08"/>
<dbReference type="PROSITE" id="PS50931">
    <property type="entry name" value="HTH_LYSR"/>
    <property type="match status" value="1"/>
</dbReference>
<evidence type="ECO:0000313" key="6">
    <source>
        <dbReference type="EMBL" id="KAA1419750.1"/>
    </source>
</evidence>
<dbReference type="FunFam" id="1.10.10.10:FF:000001">
    <property type="entry name" value="LysR family transcriptional regulator"/>
    <property type="match status" value="1"/>
</dbReference>
<dbReference type="InterPro" id="IPR036390">
    <property type="entry name" value="WH_DNA-bd_sf"/>
</dbReference>
<dbReference type="Gene3D" id="3.40.190.10">
    <property type="entry name" value="Periplasmic binding protein-like II"/>
    <property type="match status" value="2"/>
</dbReference>
<dbReference type="Pfam" id="PF00126">
    <property type="entry name" value="HTH_1"/>
    <property type="match status" value="1"/>
</dbReference>
<evidence type="ECO:0000256" key="2">
    <source>
        <dbReference type="ARBA" id="ARBA00023015"/>
    </source>
</evidence>
<dbReference type="GO" id="GO:0003677">
    <property type="term" value="F:DNA binding"/>
    <property type="evidence" value="ECO:0007669"/>
    <property type="project" value="UniProtKB-KW"/>
</dbReference>
<dbReference type="Gene3D" id="1.10.10.10">
    <property type="entry name" value="Winged helix-like DNA-binding domain superfamily/Winged helix DNA-binding domain"/>
    <property type="match status" value="1"/>
</dbReference>
<dbReference type="InterPro" id="IPR000847">
    <property type="entry name" value="LysR_HTH_N"/>
</dbReference>
<dbReference type="PANTHER" id="PTHR30346">
    <property type="entry name" value="TRANSCRIPTIONAL DUAL REGULATOR HCAR-RELATED"/>
    <property type="match status" value="1"/>
</dbReference>
<gene>
    <name evidence="6" type="ORF">FE697_017720</name>
</gene>
<keyword evidence="3" id="KW-0238">DNA-binding</keyword>
<comment type="caution">
    <text evidence="6">The sequence shown here is derived from an EMBL/GenBank/DDBJ whole genome shotgun (WGS) entry which is preliminary data.</text>
</comment>
<evidence type="ECO:0000256" key="1">
    <source>
        <dbReference type="ARBA" id="ARBA00009437"/>
    </source>
</evidence>
<comment type="similarity">
    <text evidence="1">Belongs to the LysR transcriptional regulatory family.</text>
</comment>
<dbReference type="GO" id="GO:0032993">
    <property type="term" value="C:protein-DNA complex"/>
    <property type="evidence" value="ECO:0007669"/>
    <property type="project" value="TreeGrafter"/>
</dbReference>
<sequence>MLDLHRLRLLREVDSRGTVHAAARALGYTPSAISQQLAVLEREAGTPLLERIGRNVRLTEAGQVLVEHATRLLDGMEAAEAELAMVAAGRAAGVVRIASFQSAFLSVVAPAIRSLATSHPAVRVEATELEVEQAAPALRLHQLDVVVGDEYDGQPRAVHADLEREHLLREDIYVLLPLDHPAAAVDPVPVARLSDIAWAACQPGTGHREMQVRVCRELGGFEPDLRYSSDDFLILLELVRTAGAAALLPDLVLHHGAPGVAVRRPAEGLVGREVFMLTRRSRTAAVAAVADALRDAAAAAGRETSQPLP</sequence>
<dbReference type="InterPro" id="IPR005119">
    <property type="entry name" value="LysR_subst-bd"/>
</dbReference>
<keyword evidence="2" id="KW-0805">Transcription regulation</keyword>
<keyword evidence="4" id="KW-0804">Transcription</keyword>
<dbReference type="RefSeq" id="WP_149770973.1">
    <property type="nucleotide sequence ID" value="NZ_VDFQ02000006.1"/>
</dbReference>
<proteinExistence type="inferred from homology"/>
<reference evidence="6 7" key="1">
    <citation type="submission" date="2019-09" db="EMBL/GenBank/DDBJ databases">
        <title>Mumia zhuanghuii sp. nov. isolated from the intestinal contents of plateau pika (Ochotona curzoniae) in the Qinghai-Tibet plateau of China.</title>
        <authorList>
            <person name="Tian Z."/>
        </authorList>
    </citation>
    <scope>NUCLEOTIDE SEQUENCE [LARGE SCALE GENOMIC DNA]</scope>
    <source>
        <strain evidence="7">350</strain>
    </source>
</reference>
<dbReference type="SUPFAM" id="SSF53850">
    <property type="entry name" value="Periplasmic binding protein-like II"/>
    <property type="match status" value="1"/>
</dbReference>
<dbReference type="EMBL" id="VDFQ02000006">
    <property type="protein sequence ID" value="KAA1419750.1"/>
    <property type="molecule type" value="Genomic_DNA"/>
</dbReference>
<evidence type="ECO:0000256" key="3">
    <source>
        <dbReference type="ARBA" id="ARBA00023125"/>
    </source>
</evidence>
<evidence type="ECO:0000259" key="5">
    <source>
        <dbReference type="PROSITE" id="PS50931"/>
    </source>
</evidence>
<dbReference type="OrthoDB" id="3673085at2"/>
<evidence type="ECO:0000256" key="4">
    <source>
        <dbReference type="ARBA" id="ARBA00023163"/>
    </source>
</evidence>
<evidence type="ECO:0000313" key="7">
    <source>
        <dbReference type="Proteomes" id="UP000307768"/>
    </source>
</evidence>
<accession>A0A5Q6RP08</accession>
<protein>
    <submittedName>
        <fullName evidence="6">LysR family transcriptional regulator</fullName>
    </submittedName>
</protein>
<dbReference type="InterPro" id="IPR036388">
    <property type="entry name" value="WH-like_DNA-bd_sf"/>
</dbReference>
<dbReference type="Proteomes" id="UP000307768">
    <property type="component" value="Unassembled WGS sequence"/>
</dbReference>
<dbReference type="PANTHER" id="PTHR30346:SF29">
    <property type="entry name" value="LYSR SUBSTRATE-BINDING"/>
    <property type="match status" value="1"/>
</dbReference>
<dbReference type="SUPFAM" id="SSF46785">
    <property type="entry name" value="Winged helix' DNA-binding domain"/>
    <property type="match status" value="1"/>
</dbReference>
<dbReference type="Pfam" id="PF03466">
    <property type="entry name" value="LysR_substrate"/>
    <property type="match status" value="1"/>
</dbReference>
<name>A0A5Q6RP08_9ACTN</name>
<feature type="domain" description="HTH lysR-type" evidence="5">
    <location>
        <begin position="2"/>
        <end position="59"/>
    </location>
</feature>
<dbReference type="GO" id="GO:0003700">
    <property type="term" value="F:DNA-binding transcription factor activity"/>
    <property type="evidence" value="ECO:0007669"/>
    <property type="project" value="InterPro"/>
</dbReference>